<dbReference type="GO" id="GO:0004386">
    <property type="term" value="F:helicase activity"/>
    <property type="evidence" value="ECO:0007669"/>
    <property type="project" value="UniProtKB-KW"/>
</dbReference>
<dbReference type="InParanoid" id="A0A0N1PJW5"/>
<dbReference type="GO" id="GO:0005634">
    <property type="term" value="C:nucleus"/>
    <property type="evidence" value="ECO:0007669"/>
    <property type="project" value="TreeGrafter"/>
</dbReference>
<evidence type="ECO:0000256" key="3">
    <source>
        <dbReference type="ARBA" id="ARBA00022806"/>
    </source>
</evidence>
<keyword evidence="7" id="KW-1185">Reference proteome</keyword>
<dbReference type="EMBL" id="LADJ01058385">
    <property type="protein sequence ID" value="KPJ21593.1"/>
    <property type="molecule type" value="Genomic_DNA"/>
</dbReference>
<dbReference type="PANTHER" id="PTHR12131:SF7">
    <property type="entry name" value="EXOSOME RNA HELICASE MTR4"/>
    <property type="match status" value="1"/>
</dbReference>
<dbReference type="Proteomes" id="UP000053240">
    <property type="component" value="Unassembled WGS sequence"/>
</dbReference>
<reference evidence="6 7" key="1">
    <citation type="journal article" date="2015" name="Nat. Commun.">
        <title>Outbred genome sequencing and CRISPR/Cas9 gene editing in butterflies.</title>
        <authorList>
            <person name="Li X."/>
            <person name="Fan D."/>
            <person name="Zhang W."/>
            <person name="Liu G."/>
            <person name="Zhang L."/>
            <person name="Zhao L."/>
            <person name="Fang X."/>
            <person name="Chen L."/>
            <person name="Dong Y."/>
            <person name="Chen Y."/>
            <person name="Ding Y."/>
            <person name="Zhao R."/>
            <person name="Feng M."/>
            <person name="Zhu Y."/>
            <person name="Feng Y."/>
            <person name="Jiang X."/>
            <person name="Zhu D."/>
            <person name="Xiang H."/>
            <person name="Feng X."/>
            <person name="Li S."/>
            <person name="Wang J."/>
            <person name="Zhang G."/>
            <person name="Kronforst M.R."/>
            <person name="Wang W."/>
        </authorList>
    </citation>
    <scope>NUCLEOTIDE SEQUENCE [LARGE SCALE GENOMIC DNA]</scope>
    <source>
        <strain evidence="6">Ya'a_city_454_Pm</strain>
        <tissue evidence="6">Whole body</tissue>
    </source>
</reference>
<evidence type="ECO:0000256" key="4">
    <source>
        <dbReference type="ARBA" id="ARBA00022840"/>
    </source>
</evidence>
<proteinExistence type="predicted"/>
<dbReference type="Gene3D" id="1.10.3380.30">
    <property type="match status" value="1"/>
</dbReference>
<evidence type="ECO:0000259" key="5">
    <source>
        <dbReference type="SMART" id="SM01142"/>
    </source>
</evidence>
<feature type="domain" description="ATP-dependent RNA helicase Ski2/MTR4 C-terminal" evidence="5">
    <location>
        <begin position="5"/>
        <end position="119"/>
    </location>
</feature>
<dbReference type="STRING" id="76193.A0A0N1PJW5"/>
<evidence type="ECO:0000313" key="7">
    <source>
        <dbReference type="Proteomes" id="UP000053240"/>
    </source>
</evidence>
<dbReference type="AlphaFoldDB" id="A0A0N1PJW5"/>
<keyword evidence="4" id="KW-0067">ATP-binding</keyword>
<keyword evidence="1" id="KW-0547">Nucleotide-binding</keyword>
<dbReference type="GO" id="GO:0000460">
    <property type="term" value="P:maturation of 5.8S rRNA"/>
    <property type="evidence" value="ECO:0007669"/>
    <property type="project" value="TreeGrafter"/>
</dbReference>
<evidence type="ECO:0000256" key="1">
    <source>
        <dbReference type="ARBA" id="ARBA00022741"/>
    </source>
</evidence>
<evidence type="ECO:0000256" key="2">
    <source>
        <dbReference type="ARBA" id="ARBA00022801"/>
    </source>
</evidence>
<accession>A0A0N1PJW5</accession>
<dbReference type="GO" id="GO:0005524">
    <property type="term" value="F:ATP binding"/>
    <property type="evidence" value="ECO:0007669"/>
    <property type="project" value="UniProtKB-KW"/>
</dbReference>
<gene>
    <name evidence="6" type="ORF">RR48_00516</name>
</gene>
<keyword evidence="3" id="KW-0347">Helicase</keyword>
<sequence length="149" mass="16941">MKYTVYSVTCVAQEFARRIAKVSIDCNMQLDEDEYVAKFKCTLMDIVLAWCKGATFLDICKMTDVFEGSIIRCIRRLEEVLRQLCQAAKSIGNTDLEEKFSSAITMLKRDIIFAAKQSLPIVTEDSTATIKICRAYVICSRKSKRLGRT</sequence>
<organism evidence="6 7">
    <name type="scientific">Papilio machaon</name>
    <name type="common">Old World swallowtail butterfly</name>
    <dbReference type="NCBI Taxonomy" id="76193"/>
    <lineage>
        <taxon>Eukaryota</taxon>
        <taxon>Metazoa</taxon>
        <taxon>Ecdysozoa</taxon>
        <taxon>Arthropoda</taxon>
        <taxon>Hexapoda</taxon>
        <taxon>Insecta</taxon>
        <taxon>Pterygota</taxon>
        <taxon>Neoptera</taxon>
        <taxon>Endopterygota</taxon>
        <taxon>Lepidoptera</taxon>
        <taxon>Glossata</taxon>
        <taxon>Ditrysia</taxon>
        <taxon>Papilionoidea</taxon>
        <taxon>Papilionidae</taxon>
        <taxon>Papilioninae</taxon>
        <taxon>Papilio</taxon>
    </lineage>
</organism>
<keyword evidence="2" id="KW-0378">Hydrolase</keyword>
<dbReference type="InterPro" id="IPR050699">
    <property type="entry name" value="RNA-DNA_Helicase"/>
</dbReference>
<protein>
    <recommendedName>
        <fullName evidence="5">ATP-dependent RNA helicase Ski2/MTR4 C-terminal domain-containing protein</fullName>
    </recommendedName>
</protein>
<dbReference type="PANTHER" id="PTHR12131">
    <property type="entry name" value="ATP-DEPENDENT RNA AND DNA HELICASE"/>
    <property type="match status" value="1"/>
</dbReference>
<comment type="caution">
    <text evidence="6">The sequence shown here is derived from an EMBL/GenBank/DDBJ whole genome shotgun (WGS) entry which is preliminary data.</text>
</comment>
<dbReference type="InterPro" id="IPR012961">
    <property type="entry name" value="Ski2/MTR4_C"/>
</dbReference>
<dbReference type="GO" id="GO:0016787">
    <property type="term" value="F:hydrolase activity"/>
    <property type="evidence" value="ECO:0007669"/>
    <property type="project" value="UniProtKB-KW"/>
</dbReference>
<evidence type="ECO:0000313" key="6">
    <source>
        <dbReference type="EMBL" id="KPJ21593.1"/>
    </source>
</evidence>
<dbReference type="SMART" id="SM01142">
    <property type="entry name" value="DSHCT"/>
    <property type="match status" value="1"/>
</dbReference>
<dbReference type="Pfam" id="PF08148">
    <property type="entry name" value="DSHCT"/>
    <property type="match status" value="1"/>
</dbReference>
<name>A0A0N1PJW5_PAPMA</name>